<evidence type="ECO:0000256" key="2">
    <source>
        <dbReference type="ARBA" id="ARBA00023145"/>
    </source>
</evidence>
<keyword evidence="5" id="KW-0812">Transmembrane</keyword>
<dbReference type="InterPro" id="IPR000668">
    <property type="entry name" value="Peptidase_C1A_C"/>
</dbReference>
<organism evidence="8 9">
    <name type="scientific">Pseudo-nitzschia multistriata</name>
    <dbReference type="NCBI Taxonomy" id="183589"/>
    <lineage>
        <taxon>Eukaryota</taxon>
        <taxon>Sar</taxon>
        <taxon>Stramenopiles</taxon>
        <taxon>Ochrophyta</taxon>
        <taxon>Bacillariophyta</taxon>
        <taxon>Bacillariophyceae</taxon>
        <taxon>Bacillariophycidae</taxon>
        <taxon>Bacillariales</taxon>
        <taxon>Bacillariaceae</taxon>
        <taxon>Pseudo-nitzschia</taxon>
    </lineage>
</organism>
<dbReference type="InterPro" id="IPR039417">
    <property type="entry name" value="Peptidase_C1A_papain-like"/>
</dbReference>
<proteinExistence type="inferred from homology"/>
<name>A0A448YW61_9STRA</name>
<evidence type="ECO:0000313" key="8">
    <source>
        <dbReference type="EMBL" id="VEU34020.1"/>
    </source>
</evidence>
<evidence type="ECO:0000256" key="1">
    <source>
        <dbReference type="ARBA" id="ARBA00008455"/>
    </source>
</evidence>
<evidence type="ECO:0000256" key="4">
    <source>
        <dbReference type="SAM" id="MobiDB-lite"/>
    </source>
</evidence>
<gene>
    <name evidence="8" type="ORF">PSNMU_V1.4_AUG-EV-PASAV3_0006100</name>
</gene>
<dbReference type="GO" id="GO:0006508">
    <property type="term" value="P:proteolysis"/>
    <property type="evidence" value="ECO:0007669"/>
    <property type="project" value="InterPro"/>
</dbReference>
<dbReference type="PRINTS" id="PR00705">
    <property type="entry name" value="PAPAIN"/>
</dbReference>
<evidence type="ECO:0000259" key="6">
    <source>
        <dbReference type="SMART" id="SM00645"/>
    </source>
</evidence>
<evidence type="ECO:0008006" key="10">
    <source>
        <dbReference type="Google" id="ProtNLM"/>
    </source>
</evidence>
<dbReference type="AlphaFoldDB" id="A0A448YW61"/>
<keyword evidence="3" id="KW-1015">Disulfide bond</keyword>
<feature type="domain" description="Cathepsin propeptide inhibitor" evidence="7">
    <location>
        <begin position="105"/>
        <end position="161"/>
    </location>
</feature>
<comment type="similarity">
    <text evidence="1">Belongs to the peptidase C1 family.</text>
</comment>
<accession>A0A448YW61</accession>
<dbReference type="InterPro" id="IPR025661">
    <property type="entry name" value="Pept_asp_AS"/>
</dbReference>
<feature type="domain" description="Peptidase C1A papain C-terminal" evidence="6">
    <location>
        <begin position="217"/>
        <end position="461"/>
    </location>
</feature>
<dbReference type="InterPro" id="IPR000169">
    <property type="entry name" value="Pept_cys_AS"/>
</dbReference>
<dbReference type="PANTHER" id="PTHR12411">
    <property type="entry name" value="CYSTEINE PROTEASE FAMILY C1-RELATED"/>
    <property type="match status" value="1"/>
</dbReference>
<dbReference type="OrthoDB" id="10253408at2759"/>
<feature type="region of interest" description="Disordered" evidence="4">
    <location>
        <begin position="1"/>
        <end position="42"/>
    </location>
</feature>
<evidence type="ECO:0000259" key="7">
    <source>
        <dbReference type="SMART" id="SM00848"/>
    </source>
</evidence>
<sequence>METTRHATPAMTAKHRAASETTPLFPAPQGNRAGGNLRQQQHQGRERWDVVRLSLVMLLSSLVVFLAVLPLLATGSAGNPTPEATTAMAAAPTATTTNLPEDVSFEDFVRTFGKVYDSPEERDRRRAIFERNSERIHDHNRQQKGWTMGINQFSDMLPEEVPKGFDKRLSPRATPHRFASGKNSSSGSGSSGDTDGRRRRGLGSSGNANANANGRPFPGWIDWRERGVATPVKDQGMCGSCWAFAAVSALESHLAIATGRLVSLSPQELVSCAPNPNHCGGKGGCSGSTGELAYDYVSKHGIVSEWVDGYTSYGGETGSCTAAAANKSNRNDNDIDNDNDSSSRIGDTAKISYLEDRALASVDGFFSLPTNSYDALVSAVAIEGPVVVTVAANEWIHYGGGVFDDSNATNHYDMNHAVVVEGYGTDEKTGEDYWLVRNSWGALWGEDGYIRLKRTDPSALAKGEGDGPDSLLSSGYCKTDVTPFHGVACAGPNDEGEDAATGAGGGPPPVACGTSGILYASVVPVGARLVGRQA</sequence>
<dbReference type="InterPro" id="IPR013128">
    <property type="entry name" value="Peptidase_C1A"/>
</dbReference>
<dbReference type="Gene3D" id="3.90.70.10">
    <property type="entry name" value="Cysteine proteinases"/>
    <property type="match status" value="1"/>
</dbReference>
<feature type="transmembrane region" description="Helical" evidence="5">
    <location>
        <begin position="50"/>
        <end position="73"/>
    </location>
</feature>
<keyword evidence="5" id="KW-0472">Membrane</keyword>
<reference evidence="8 9" key="1">
    <citation type="submission" date="2019-01" db="EMBL/GenBank/DDBJ databases">
        <authorList>
            <person name="Ferrante I. M."/>
        </authorList>
    </citation>
    <scope>NUCLEOTIDE SEQUENCE [LARGE SCALE GENOMIC DNA]</scope>
    <source>
        <strain evidence="8 9">B856</strain>
    </source>
</reference>
<keyword evidence="5" id="KW-1133">Transmembrane helix</keyword>
<dbReference type="PROSITE" id="PS00640">
    <property type="entry name" value="THIOL_PROTEASE_ASN"/>
    <property type="match status" value="1"/>
</dbReference>
<feature type="region of interest" description="Disordered" evidence="4">
    <location>
        <begin position="161"/>
        <end position="219"/>
    </location>
</feature>
<dbReference type="SMART" id="SM00848">
    <property type="entry name" value="Inhibitor_I29"/>
    <property type="match status" value="1"/>
</dbReference>
<dbReference type="Pfam" id="PF08246">
    <property type="entry name" value="Inhibitor_I29"/>
    <property type="match status" value="1"/>
</dbReference>
<dbReference type="Proteomes" id="UP000291116">
    <property type="component" value="Unassembled WGS sequence"/>
</dbReference>
<dbReference type="EMBL" id="CAACVS010000016">
    <property type="protein sequence ID" value="VEU34020.1"/>
    <property type="molecule type" value="Genomic_DNA"/>
</dbReference>
<dbReference type="PROSITE" id="PS00139">
    <property type="entry name" value="THIOL_PROTEASE_CYS"/>
    <property type="match status" value="1"/>
</dbReference>
<dbReference type="Pfam" id="PF00112">
    <property type="entry name" value="Peptidase_C1"/>
    <property type="match status" value="1"/>
</dbReference>
<keyword evidence="2" id="KW-0865">Zymogen</keyword>
<dbReference type="SUPFAM" id="SSF54001">
    <property type="entry name" value="Cysteine proteinases"/>
    <property type="match status" value="1"/>
</dbReference>
<evidence type="ECO:0000313" key="9">
    <source>
        <dbReference type="Proteomes" id="UP000291116"/>
    </source>
</evidence>
<feature type="compositionally biased region" description="Low complexity" evidence="4">
    <location>
        <begin position="205"/>
        <end position="214"/>
    </location>
</feature>
<dbReference type="GO" id="GO:0008234">
    <property type="term" value="F:cysteine-type peptidase activity"/>
    <property type="evidence" value="ECO:0007669"/>
    <property type="project" value="InterPro"/>
</dbReference>
<evidence type="ECO:0000256" key="5">
    <source>
        <dbReference type="SAM" id="Phobius"/>
    </source>
</evidence>
<dbReference type="InterPro" id="IPR038765">
    <property type="entry name" value="Papain-like_cys_pep_sf"/>
</dbReference>
<dbReference type="InterPro" id="IPR013201">
    <property type="entry name" value="Prot_inhib_I29"/>
</dbReference>
<feature type="compositionally biased region" description="Low complexity" evidence="4">
    <location>
        <begin position="180"/>
        <end position="193"/>
    </location>
</feature>
<dbReference type="CDD" id="cd02248">
    <property type="entry name" value="Peptidase_C1A"/>
    <property type="match status" value="1"/>
</dbReference>
<evidence type="ECO:0000256" key="3">
    <source>
        <dbReference type="ARBA" id="ARBA00023157"/>
    </source>
</evidence>
<dbReference type="SMART" id="SM00645">
    <property type="entry name" value="Pept_C1"/>
    <property type="match status" value="1"/>
</dbReference>
<keyword evidence="9" id="KW-1185">Reference proteome</keyword>
<protein>
    <recommendedName>
        <fullName evidence="10">Peptidase C1A papain C-terminal domain-containing protein</fullName>
    </recommendedName>
</protein>